<feature type="domain" description="Rhamnogalacturonase A/B/Epimerase-like pectate lyase" evidence="3">
    <location>
        <begin position="530"/>
        <end position="583"/>
    </location>
</feature>
<evidence type="ECO:0000313" key="5">
    <source>
        <dbReference type="Proteomes" id="UP000829685"/>
    </source>
</evidence>
<sequence>MFQKLIQAAFWLTFLTLCAQSSAIPFDKLSPTHASSSELHTHLVRSESSSNESTPLLKSASSSDIEQARQIVKDAIAQASVLNKARLDNPVKTPHGRGASLKVRRDEIPHLLNVTDDIAAAAALVAEADAELQANTTKRAVHARGTYWMGDIARKGSVPWGSDSSYKVFRNVQDYGAKGDGVTDDTKAIMSAMTDGKRCGEKCNGSTTKNAIVYFPPGTYLVSGSIDVYYGTQVIGDAEDRPVIKAAASFVGLGVFSTDKYVGGVGTDGKDNEWYVNTASFYRQIRNLIIDITSTDANAYVCALHYQVAQATSIQNLLLIAKTGTTQQGIYAENGSGGHMSDIIVSGGNFGFYGGAQQFTAQRMTFQGCTTAVQMIWDWGWLWKETVIHNSDVGFRLLGEGGSGNIGSVSIMDSSFFDVGTGVIIAPVSEEPGTGATGIALDNILWSGSGDVVKDSAGTTLLSAGDVDSWYLGPNYGAGYRVWDHGEVDSWERPDALLSDTNDGLHNTPFFEKERPSYLGYSASDFVHLKDYATGDGATDDTSGVQAAINNNVGKVIFADAGTYILTDTVYIPAGTRIVGETWTQFAAYGDNFSDMMNPRVMLKVGEEEEEGVVELQDLMFTTKGATPGAILVEWNIKGTEKGDAGMWDCHARIGGATGTELTPTECPALTTGEVREECIAATMIMHITTTGSGYFENVWLWVADHMVDDPDLSSDTNEMTQISVYVARGLLIESTDPVWLYGTASEHSTLYQYSFQSAENVLAGLVQTESPYYQPTPKAPAPFTDTLGIFLGDPDFDCGSIEFDGCDSSWGLVLSDSKDIYIAAAGIYSWFSTYSQDCIDLHECQKALVLVTDNDSGVRLQNLITIGAEYSAAYNKDDGSYEGILATTNLGVSTHPEWSQLTIFDAQAYVTDDEYDPADDCVDGDLYTSLDAIQAAVGTIPTYCIPVYTIPILDSMLYQAMDDYNDVNNGYDDVFGYYETYVKDLVQPQLDSFMSIEGGDGNKYFTCTYQEGNQASKTGACPILVRWDDADYYTLTYTLVDEEGFYTQLEDDFGIQRDWVTFGEREDKNTCVGAGSHSDCVRYDRVRHGYPTRNDSMEVTNPKDIITKAQSGLDDLHDTMVISQLEWIGLSWNGSGSDMMEVLSVPVSMLEQAIDSMQRAKDIGEQEETAEKNKLIVEIISAVLMVIPFAGSALGATTGVLLKTLGRILLVVGDVGTVALALKDIVENPDLAPLAIMEMLVGFGGGGSKGIARSEEDFSTMAKIKKAMSDGDISNAGAIFKKNDDNIKALSAACGKK</sequence>
<feature type="domain" description="Rhamnogalacturonase A/B/Epimerase-like pectate lyase" evidence="3">
    <location>
        <begin position="169"/>
        <end position="395"/>
    </location>
</feature>
<dbReference type="PANTHER" id="PTHR33928">
    <property type="entry name" value="POLYGALACTURONASE QRT3"/>
    <property type="match status" value="1"/>
</dbReference>
<dbReference type="CDD" id="cd23668">
    <property type="entry name" value="GH55_beta13glucanase-like"/>
    <property type="match status" value="1"/>
</dbReference>
<accession>A0A9P9WNR1</accession>
<dbReference type="InterPro" id="IPR011050">
    <property type="entry name" value="Pectin_lyase_fold/virulence"/>
</dbReference>
<dbReference type="PANTHER" id="PTHR33928:SF2">
    <property type="entry name" value="PECTATE LYASE SUPERFAMILY PROTEIN DOMAIN-CONTAINING PROTEIN-RELATED"/>
    <property type="match status" value="1"/>
</dbReference>
<proteinExistence type="predicted"/>
<protein>
    <recommendedName>
        <fullName evidence="3">Rhamnogalacturonase A/B/Epimerase-like pectate lyase domain-containing protein</fullName>
    </recommendedName>
</protein>
<feature type="compositionally biased region" description="Polar residues" evidence="1">
    <location>
        <begin position="46"/>
        <end position="61"/>
    </location>
</feature>
<dbReference type="Pfam" id="PF12708">
    <property type="entry name" value="Pect-lyase_RHGA_epim"/>
    <property type="match status" value="2"/>
</dbReference>
<reference evidence="4" key="1">
    <citation type="submission" date="2021-03" db="EMBL/GenBank/DDBJ databases">
        <title>Revisited historic fungal species revealed as producer of novel bioactive compounds through whole genome sequencing and comparative genomics.</title>
        <authorList>
            <person name="Vignolle G.A."/>
            <person name="Hochenegger N."/>
            <person name="Mach R.L."/>
            <person name="Mach-Aigner A.R."/>
            <person name="Javad Rahimi M."/>
            <person name="Salim K.A."/>
            <person name="Chan C.M."/>
            <person name="Lim L.B.L."/>
            <person name="Cai F."/>
            <person name="Druzhinina I.S."/>
            <person name="U'Ren J.M."/>
            <person name="Derntl C."/>
        </authorList>
    </citation>
    <scope>NUCLEOTIDE SEQUENCE</scope>
    <source>
        <strain evidence="4">TUCIM 5799</strain>
    </source>
</reference>
<dbReference type="InterPro" id="IPR024535">
    <property type="entry name" value="RHGA/B-epi-like_pectate_lyase"/>
</dbReference>
<evidence type="ECO:0000313" key="4">
    <source>
        <dbReference type="EMBL" id="KAI1872594.1"/>
    </source>
</evidence>
<name>A0A9P9WNR1_9PEZI</name>
<dbReference type="SUPFAM" id="SSF51126">
    <property type="entry name" value="Pectin lyase-like"/>
    <property type="match status" value="2"/>
</dbReference>
<dbReference type="Gene3D" id="2.160.20.10">
    <property type="entry name" value="Single-stranded right-handed beta-helix, Pectin lyase-like"/>
    <property type="match status" value="2"/>
</dbReference>
<gene>
    <name evidence="4" type="ORF">JX265_005474</name>
</gene>
<dbReference type="FunFam" id="2.160.20.10:FF:000043">
    <property type="entry name" value="Exo-beta-1,3-glucanase, putative"/>
    <property type="match status" value="1"/>
</dbReference>
<feature type="region of interest" description="Disordered" evidence="1">
    <location>
        <begin position="40"/>
        <end position="61"/>
    </location>
</feature>
<evidence type="ECO:0000256" key="2">
    <source>
        <dbReference type="SAM" id="SignalP"/>
    </source>
</evidence>
<evidence type="ECO:0000259" key="3">
    <source>
        <dbReference type="Pfam" id="PF12708"/>
    </source>
</evidence>
<keyword evidence="2" id="KW-0732">Signal</keyword>
<organism evidence="4 5">
    <name type="scientific">Neoarthrinium moseri</name>
    <dbReference type="NCBI Taxonomy" id="1658444"/>
    <lineage>
        <taxon>Eukaryota</taxon>
        <taxon>Fungi</taxon>
        <taxon>Dikarya</taxon>
        <taxon>Ascomycota</taxon>
        <taxon>Pezizomycotina</taxon>
        <taxon>Sordariomycetes</taxon>
        <taxon>Xylariomycetidae</taxon>
        <taxon>Amphisphaeriales</taxon>
        <taxon>Apiosporaceae</taxon>
        <taxon>Neoarthrinium</taxon>
    </lineage>
</organism>
<feature type="chain" id="PRO_5040135992" description="Rhamnogalacturonase A/B/Epimerase-like pectate lyase domain-containing protein" evidence="2">
    <location>
        <begin position="24"/>
        <end position="1298"/>
    </location>
</feature>
<keyword evidence="5" id="KW-1185">Reference proteome</keyword>
<dbReference type="GO" id="GO:0004650">
    <property type="term" value="F:polygalacturonase activity"/>
    <property type="evidence" value="ECO:0007669"/>
    <property type="project" value="InterPro"/>
</dbReference>
<dbReference type="EMBL" id="JAFIMR010000011">
    <property type="protein sequence ID" value="KAI1872594.1"/>
    <property type="molecule type" value="Genomic_DNA"/>
</dbReference>
<evidence type="ECO:0000256" key="1">
    <source>
        <dbReference type="SAM" id="MobiDB-lite"/>
    </source>
</evidence>
<dbReference type="Proteomes" id="UP000829685">
    <property type="component" value="Unassembled WGS sequence"/>
</dbReference>
<comment type="caution">
    <text evidence="4">The sequence shown here is derived from an EMBL/GenBank/DDBJ whole genome shotgun (WGS) entry which is preliminary data.</text>
</comment>
<feature type="signal peptide" evidence="2">
    <location>
        <begin position="1"/>
        <end position="23"/>
    </location>
</feature>
<dbReference type="InterPro" id="IPR012334">
    <property type="entry name" value="Pectin_lyas_fold"/>
</dbReference>
<dbReference type="InterPro" id="IPR039279">
    <property type="entry name" value="QRT3-like"/>
</dbReference>